<sequence>MNLEELIVLAREQERLTIEFQDLMKRLEQHPALGLIDPSTSDIFQSLEHSRVVSQEAIEQRNQMGSILQDFNTRLSANVKYLQRVLKEFEDDEL</sequence>
<accession>A0A1W1U9Y4</accession>
<organism evidence="1 2">
    <name type="scientific">Deinococcus hopiensis KR-140</name>
    <dbReference type="NCBI Taxonomy" id="695939"/>
    <lineage>
        <taxon>Bacteria</taxon>
        <taxon>Thermotogati</taxon>
        <taxon>Deinococcota</taxon>
        <taxon>Deinococci</taxon>
        <taxon>Deinococcales</taxon>
        <taxon>Deinococcaceae</taxon>
        <taxon>Deinococcus</taxon>
    </lineage>
</organism>
<gene>
    <name evidence="1" type="ORF">SAMN00790413_03980</name>
</gene>
<dbReference type="Proteomes" id="UP000192582">
    <property type="component" value="Unassembled WGS sequence"/>
</dbReference>
<evidence type="ECO:0000313" key="2">
    <source>
        <dbReference type="Proteomes" id="UP000192582"/>
    </source>
</evidence>
<reference evidence="1 2" key="1">
    <citation type="submission" date="2017-04" db="EMBL/GenBank/DDBJ databases">
        <authorList>
            <person name="Afonso C.L."/>
            <person name="Miller P.J."/>
            <person name="Scott M.A."/>
            <person name="Spackman E."/>
            <person name="Goraichik I."/>
            <person name="Dimitrov K.M."/>
            <person name="Suarez D.L."/>
            <person name="Swayne D.E."/>
        </authorList>
    </citation>
    <scope>NUCLEOTIDE SEQUENCE [LARGE SCALE GENOMIC DNA]</scope>
    <source>
        <strain evidence="1 2">KR-140</strain>
    </source>
</reference>
<name>A0A1W1U9Y4_9DEIO</name>
<evidence type="ECO:0000313" key="1">
    <source>
        <dbReference type="EMBL" id="SMB77877.1"/>
    </source>
</evidence>
<keyword evidence="2" id="KW-1185">Reference proteome</keyword>
<dbReference type="RefSeq" id="WP_084045023.1">
    <property type="nucleotide sequence ID" value="NZ_FWWU01000001.1"/>
</dbReference>
<proteinExistence type="predicted"/>
<dbReference type="AlphaFoldDB" id="A0A1W1U9Y4"/>
<protein>
    <submittedName>
        <fullName evidence="1">Uncharacterized protein</fullName>
    </submittedName>
</protein>
<dbReference type="EMBL" id="FWWU01000001">
    <property type="protein sequence ID" value="SMB77877.1"/>
    <property type="molecule type" value="Genomic_DNA"/>
</dbReference>